<evidence type="ECO:0000256" key="1">
    <source>
        <dbReference type="ARBA" id="ARBA00010716"/>
    </source>
</evidence>
<dbReference type="InterPro" id="IPR003764">
    <property type="entry name" value="GlcNAc_6-P_deAcase"/>
</dbReference>
<feature type="binding site" evidence="7">
    <location>
        <position position="213"/>
    </location>
    <ligand>
        <name>Zn(2+)</name>
        <dbReference type="ChEBI" id="CHEBI:29105"/>
    </ligand>
</feature>
<reference evidence="9" key="2">
    <citation type="journal article" date="2021" name="Microbiol. Resour. Announc.">
        <title>Complete Genome Sequences of Three Human Oral Treponema parvum Isolates.</title>
        <authorList>
            <person name="Zeng H."/>
            <person name="Watt R.M."/>
        </authorList>
    </citation>
    <scope>NUCLEOTIDE SEQUENCE</scope>
    <source>
        <strain evidence="9">ATCC 700773</strain>
    </source>
</reference>
<gene>
    <name evidence="9" type="primary">nagA</name>
    <name evidence="9" type="ORF">HRI96_03520</name>
</gene>
<comment type="similarity">
    <text evidence="1 5">Belongs to the metallo-dependent hydrolases superfamily. NagA family.</text>
</comment>
<evidence type="ECO:0000256" key="2">
    <source>
        <dbReference type="ARBA" id="ARBA00022723"/>
    </source>
</evidence>
<dbReference type="PANTHER" id="PTHR11113:SF14">
    <property type="entry name" value="N-ACETYLGLUCOSAMINE-6-PHOSPHATE DEACETYLASE"/>
    <property type="match status" value="1"/>
</dbReference>
<dbReference type="EC" id="3.5.1.25" evidence="9"/>
<dbReference type="InterPro" id="IPR006680">
    <property type="entry name" value="Amidohydro-rel"/>
</dbReference>
<dbReference type="EMBL" id="CP054257">
    <property type="protein sequence ID" value="QTQ11346.1"/>
    <property type="molecule type" value="Genomic_DNA"/>
</dbReference>
<dbReference type="Gene3D" id="3.20.20.140">
    <property type="entry name" value="Metal-dependent hydrolases"/>
    <property type="match status" value="1"/>
</dbReference>
<dbReference type="RefSeq" id="WP_210118141.1">
    <property type="nucleotide sequence ID" value="NZ_CP054257.1"/>
</dbReference>
<dbReference type="SUPFAM" id="SSF51338">
    <property type="entry name" value="Composite domain of metallo-dependent hydrolases"/>
    <property type="match status" value="1"/>
</dbReference>
<dbReference type="SUPFAM" id="SSF51556">
    <property type="entry name" value="Metallo-dependent hydrolases"/>
    <property type="match status" value="1"/>
</dbReference>
<dbReference type="PIRSF" id="PIRSF038994">
    <property type="entry name" value="NagA"/>
    <property type="match status" value="1"/>
</dbReference>
<proteinExistence type="inferred from homology"/>
<name>A0A975EYV4_9SPIR</name>
<keyword evidence="2 7" id="KW-0479">Metal-binding</keyword>
<evidence type="ECO:0000259" key="8">
    <source>
        <dbReference type="Pfam" id="PF01979"/>
    </source>
</evidence>
<evidence type="ECO:0000256" key="5">
    <source>
        <dbReference type="PIRNR" id="PIRNR038994"/>
    </source>
</evidence>
<dbReference type="PANTHER" id="PTHR11113">
    <property type="entry name" value="N-ACETYLGLUCOSAMINE-6-PHOSPHATE DEACETYLASE"/>
    <property type="match status" value="1"/>
</dbReference>
<accession>A0A975EYV4</accession>
<feature type="binding site" evidence="7">
    <location>
        <position position="234"/>
    </location>
    <ligand>
        <name>Zn(2+)</name>
        <dbReference type="ChEBI" id="CHEBI:29105"/>
    </ligand>
</feature>
<evidence type="ECO:0000313" key="9">
    <source>
        <dbReference type="EMBL" id="QTQ11346.1"/>
    </source>
</evidence>
<feature type="active site" description="Proton donor/acceptor" evidence="6">
    <location>
        <position position="296"/>
    </location>
</feature>
<dbReference type="Gene3D" id="2.30.40.10">
    <property type="entry name" value="Urease, subunit C, domain 1"/>
    <property type="match status" value="1"/>
</dbReference>
<protein>
    <submittedName>
        <fullName evidence="9">N-acetylglucosamine-6-phosphate deacetylase</fullName>
        <ecNumber evidence="9">3.5.1.25</ecNumber>
    </submittedName>
</protein>
<dbReference type="GO" id="GO:0046872">
    <property type="term" value="F:metal ion binding"/>
    <property type="evidence" value="ECO:0007669"/>
    <property type="project" value="UniProtKB-KW"/>
</dbReference>
<sequence>MLFINARVILESGILQNGFVRTKGTKIVEVGECKKNADKSCCNGSVTGTNGAFAPKDGETVVDCAGDFISPGFIDIHTHGGGGFDNMDGSPEDIEGAALAHLKYGTTTYYPTTLTSSDEALFKTFDCFRQVKKNKNKLPHLPGLHLEGPFFDMVQKGAQDPRYIKNPKPENYMPILEKGEGIISRISFAPELPGALEMADVFYKAGIMMAAGHTAATYDEISKAYDHGVTHLTHFYSGMSGIERKGGFRILGTIEAGYIMDGLSIELIADGMHLPPDLLKMILKLKDHDHICICTDSMRGAGMPEGPSILGAKIGGQEVIIEGGIAKMPDRTSFAGSVCTMDRTVRTMVYKASLPMWKAVRMASLLPARFMGIEKKTGSISAGKEADLLIFDNDVNIKQVFVSGKKM</sequence>
<dbReference type="InterPro" id="IPR011059">
    <property type="entry name" value="Metal-dep_hydrolase_composite"/>
</dbReference>
<feature type="domain" description="Amidohydrolase-related" evidence="8">
    <location>
        <begin position="68"/>
        <end position="405"/>
    </location>
</feature>
<dbReference type="Pfam" id="PF01979">
    <property type="entry name" value="Amidohydro_1"/>
    <property type="match status" value="1"/>
</dbReference>
<dbReference type="AlphaFoldDB" id="A0A975EYV4"/>
<evidence type="ECO:0000313" key="10">
    <source>
        <dbReference type="Proteomes" id="UP000671995"/>
    </source>
</evidence>
<keyword evidence="3 5" id="KW-0378">Hydrolase</keyword>
<comment type="cofactor">
    <cofactor evidence="7">
        <name>a divalent metal cation</name>
        <dbReference type="ChEBI" id="CHEBI:60240"/>
    </cofactor>
    <text evidence="7">Binds 1 divalent metal cation per subunit.</text>
</comment>
<evidence type="ECO:0000256" key="4">
    <source>
        <dbReference type="ARBA" id="ARBA00023277"/>
    </source>
</evidence>
<reference evidence="9" key="1">
    <citation type="submission" date="2020-05" db="EMBL/GenBank/DDBJ databases">
        <authorList>
            <person name="Zeng H."/>
            <person name="Chan Y.K."/>
            <person name="Watt R.M."/>
        </authorList>
    </citation>
    <scope>NUCLEOTIDE SEQUENCE</scope>
    <source>
        <strain evidence="9">ATCC 700773</strain>
    </source>
</reference>
<organism evidence="9 10">
    <name type="scientific">Treponema parvum</name>
    <dbReference type="NCBI Taxonomy" id="138851"/>
    <lineage>
        <taxon>Bacteria</taxon>
        <taxon>Pseudomonadati</taxon>
        <taxon>Spirochaetota</taxon>
        <taxon>Spirochaetia</taxon>
        <taxon>Spirochaetales</taxon>
        <taxon>Treponemataceae</taxon>
        <taxon>Treponema</taxon>
    </lineage>
</organism>
<dbReference type="InterPro" id="IPR032466">
    <property type="entry name" value="Metal_Hydrolase"/>
</dbReference>
<feature type="binding site" evidence="7">
    <location>
        <position position="147"/>
    </location>
    <ligand>
        <name>Zn(2+)</name>
        <dbReference type="ChEBI" id="CHEBI:29105"/>
    </ligand>
</feature>
<evidence type="ECO:0000256" key="7">
    <source>
        <dbReference type="PIRSR" id="PIRSR038994-3"/>
    </source>
</evidence>
<evidence type="ECO:0000256" key="6">
    <source>
        <dbReference type="PIRSR" id="PIRSR038994-1"/>
    </source>
</evidence>
<dbReference type="NCBIfam" id="TIGR00221">
    <property type="entry name" value="nagA"/>
    <property type="match status" value="1"/>
</dbReference>
<dbReference type="GO" id="GO:0008448">
    <property type="term" value="F:N-acetylglucosamine-6-phosphate deacetylase activity"/>
    <property type="evidence" value="ECO:0007669"/>
    <property type="project" value="UniProtKB-EC"/>
</dbReference>
<dbReference type="Proteomes" id="UP000671995">
    <property type="component" value="Chromosome"/>
</dbReference>
<dbReference type="CDD" id="cd00854">
    <property type="entry name" value="NagA"/>
    <property type="match status" value="1"/>
</dbReference>
<evidence type="ECO:0000256" key="3">
    <source>
        <dbReference type="ARBA" id="ARBA00022801"/>
    </source>
</evidence>
<dbReference type="GO" id="GO:0006046">
    <property type="term" value="P:N-acetylglucosamine catabolic process"/>
    <property type="evidence" value="ECO:0007669"/>
    <property type="project" value="TreeGrafter"/>
</dbReference>
<keyword evidence="4 5" id="KW-0119">Carbohydrate metabolism</keyword>